<comment type="caution">
    <text evidence="3">The sequence shown here is derived from an EMBL/GenBank/DDBJ whole genome shotgun (WGS) entry which is preliminary data.</text>
</comment>
<dbReference type="RefSeq" id="WP_144989442.1">
    <property type="nucleotide sequence ID" value="NZ_VNJK01000001.1"/>
</dbReference>
<name>A0A559J009_9BACL</name>
<accession>A0A559J009</accession>
<protein>
    <submittedName>
        <fullName evidence="3">S-layer homology domain-containing protein</fullName>
    </submittedName>
</protein>
<feature type="chain" id="PRO_5022246476" evidence="1">
    <location>
        <begin position="30"/>
        <end position="353"/>
    </location>
</feature>
<dbReference type="InterPro" id="IPR001119">
    <property type="entry name" value="SLH_dom"/>
</dbReference>
<feature type="domain" description="SLH" evidence="2">
    <location>
        <begin position="99"/>
        <end position="162"/>
    </location>
</feature>
<organism evidence="3 4">
    <name type="scientific">Paenibacillus agilis</name>
    <dbReference type="NCBI Taxonomy" id="3020863"/>
    <lineage>
        <taxon>Bacteria</taxon>
        <taxon>Bacillati</taxon>
        <taxon>Bacillota</taxon>
        <taxon>Bacilli</taxon>
        <taxon>Bacillales</taxon>
        <taxon>Paenibacillaceae</taxon>
        <taxon>Paenibacillus</taxon>
    </lineage>
</organism>
<sequence length="353" mass="39137">MKKNYFRNSIIILVAMLLAFPLQSGQARAADSIPEYMYMPFDIMNHWAFDELDNFVNADLLRGYVDEYGDVYVKPNQSISRAEFVSILVRALGLTSDQAGTSFSDVQKGKWHYEPIRIASSLGIVSGTSESTFGPNQPVKRGEIAALIIRAFSSSVQFTGETKSFTDVPDYYATPSIMKASQVGIVHGATATTFKPFANATRAEAVVMLQRALDLQSSDLPEDGTLTKVIADWTANNAKAINDNAFDQLEVMDKQYATGYHLAYSASANAELMEIVSEGATFTSKIISEQKLTVQHKTDRFAMIESKGGIMQITTKLHGSEVDAKQSMDGHYLLKKMPDNSWKIYMYAMTEQQ</sequence>
<dbReference type="EMBL" id="VNJK01000001">
    <property type="protein sequence ID" value="TVX93197.1"/>
    <property type="molecule type" value="Genomic_DNA"/>
</dbReference>
<feature type="domain" description="SLH" evidence="2">
    <location>
        <begin position="163"/>
        <end position="223"/>
    </location>
</feature>
<dbReference type="AlphaFoldDB" id="A0A559J009"/>
<dbReference type="PANTHER" id="PTHR43308">
    <property type="entry name" value="OUTER MEMBRANE PROTEIN ALPHA-RELATED"/>
    <property type="match status" value="1"/>
</dbReference>
<feature type="domain" description="SLH" evidence="2">
    <location>
        <begin position="35"/>
        <end position="98"/>
    </location>
</feature>
<dbReference type="Proteomes" id="UP000318102">
    <property type="component" value="Unassembled WGS sequence"/>
</dbReference>
<keyword evidence="1" id="KW-0732">Signal</keyword>
<evidence type="ECO:0000313" key="4">
    <source>
        <dbReference type="Proteomes" id="UP000318102"/>
    </source>
</evidence>
<evidence type="ECO:0000313" key="3">
    <source>
        <dbReference type="EMBL" id="TVX93197.1"/>
    </source>
</evidence>
<feature type="signal peptide" evidence="1">
    <location>
        <begin position="1"/>
        <end position="29"/>
    </location>
</feature>
<proteinExistence type="predicted"/>
<evidence type="ECO:0000256" key="1">
    <source>
        <dbReference type="SAM" id="SignalP"/>
    </source>
</evidence>
<dbReference type="PANTHER" id="PTHR43308:SF5">
    <property type="entry name" value="S-LAYER PROTEIN _ PEPTIDOGLYCAN ENDO-BETA-N-ACETYLGLUCOSAMINIDASE"/>
    <property type="match status" value="1"/>
</dbReference>
<keyword evidence="4" id="KW-1185">Reference proteome</keyword>
<evidence type="ECO:0000259" key="2">
    <source>
        <dbReference type="PROSITE" id="PS51272"/>
    </source>
</evidence>
<dbReference type="PROSITE" id="PS51272">
    <property type="entry name" value="SLH"/>
    <property type="match status" value="3"/>
</dbReference>
<reference evidence="3 4" key="1">
    <citation type="submission" date="2019-07" db="EMBL/GenBank/DDBJ databases">
        <authorList>
            <person name="Kim J."/>
        </authorList>
    </citation>
    <scope>NUCLEOTIDE SEQUENCE [LARGE SCALE GENOMIC DNA]</scope>
    <source>
        <strain evidence="3 4">N4</strain>
    </source>
</reference>
<dbReference type="OrthoDB" id="174569at2"/>
<gene>
    <name evidence="3" type="ORF">FPZ44_09085</name>
</gene>
<dbReference type="Pfam" id="PF00395">
    <property type="entry name" value="SLH"/>
    <property type="match status" value="2"/>
</dbReference>
<dbReference type="InterPro" id="IPR051465">
    <property type="entry name" value="Cell_Envelope_Struct_Comp"/>
</dbReference>